<feature type="domain" description="Enoyl reductase (ER)" evidence="3">
    <location>
        <begin position="28"/>
        <end position="358"/>
    </location>
</feature>
<dbReference type="EMBL" id="FJOG01000035">
    <property type="protein sequence ID" value="CZR66186.1"/>
    <property type="molecule type" value="Genomic_DNA"/>
</dbReference>
<dbReference type="SUPFAM" id="SSF51735">
    <property type="entry name" value="NAD(P)-binding Rossmann-fold domains"/>
    <property type="match status" value="1"/>
</dbReference>
<dbReference type="Proteomes" id="UP000184330">
    <property type="component" value="Unassembled WGS sequence"/>
</dbReference>
<keyword evidence="5" id="KW-1185">Reference proteome</keyword>
<dbReference type="SMART" id="SM00829">
    <property type="entry name" value="PKS_ER"/>
    <property type="match status" value="1"/>
</dbReference>
<dbReference type="PANTHER" id="PTHR45348">
    <property type="entry name" value="HYPOTHETICAL OXIDOREDUCTASE (EUROFUNG)"/>
    <property type="match status" value="1"/>
</dbReference>
<dbReference type="InterPro" id="IPR020843">
    <property type="entry name" value="ER"/>
</dbReference>
<comment type="similarity">
    <text evidence="1">Belongs to the zinc-containing alcohol dehydrogenase family.</text>
</comment>
<name>A0A1L7XMK9_9HELO</name>
<dbReference type="Pfam" id="PF08240">
    <property type="entry name" value="ADH_N"/>
    <property type="match status" value="1"/>
</dbReference>
<dbReference type="SUPFAM" id="SSF50129">
    <property type="entry name" value="GroES-like"/>
    <property type="match status" value="1"/>
</dbReference>
<dbReference type="PANTHER" id="PTHR45348:SF7">
    <property type="entry name" value="ZINC BINDING OXIDOREDUCTASE, PUTATIVE-RELATED"/>
    <property type="match status" value="1"/>
</dbReference>
<dbReference type="Gene3D" id="3.90.180.10">
    <property type="entry name" value="Medium-chain alcohol dehydrogenases, catalytic domain"/>
    <property type="match status" value="1"/>
</dbReference>
<evidence type="ECO:0000256" key="2">
    <source>
        <dbReference type="ARBA" id="ARBA00023002"/>
    </source>
</evidence>
<reference evidence="4 5" key="1">
    <citation type="submission" date="2016-03" db="EMBL/GenBank/DDBJ databases">
        <authorList>
            <person name="Ploux O."/>
        </authorList>
    </citation>
    <scope>NUCLEOTIDE SEQUENCE [LARGE SCALE GENOMIC DNA]</scope>
    <source>
        <strain evidence="4 5">UAMH 11012</strain>
    </source>
</reference>
<dbReference type="CDD" id="cd08249">
    <property type="entry name" value="enoyl_reductase_like"/>
    <property type="match status" value="1"/>
</dbReference>
<dbReference type="OrthoDB" id="48317at2759"/>
<dbReference type="Gene3D" id="3.40.50.720">
    <property type="entry name" value="NAD(P)-binding Rossmann-like Domain"/>
    <property type="match status" value="1"/>
</dbReference>
<protein>
    <submittedName>
        <fullName evidence="4">Related to zinc-binding oxidoreductase</fullName>
    </submittedName>
</protein>
<dbReference type="InterPro" id="IPR013154">
    <property type="entry name" value="ADH-like_N"/>
</dbReference>
<dbReference type="STRING" id="576137.A0A1L7XMK9"/>
<evidence type="ECO:0000313" key="5">
    <source>
        <dbReference type="Proteomes" id="UP000184330"/>
    </source>
</evidence>
<proteinExistence type="inferred from homology"/>
<evidence type="ECO:0000256" key="1">
    <source>
        <dbReference type="ARBA" id="ARBA00008072"/>
    </source>
</evidence>
<keyword evidence="2" id="KW-0560">Oxidoreductase</keyword>
<dbReference type="AlphaFoldDB" id="A0A1L7XMK9"/>
<evidence type="ECO:0000313" key="4">
    <source>
        <dbReference type="EMBL" id="CZR66186.1"/>
    </source>
</evidence>
<sequence length="361" mass="39160">MAPPEMKALALGQRYWITILINVLLRKGISHGVSIKTAPTPKISPTELLVEVHSVACNPTDIMHIDIAGPAHSIIGCDFSGAVLEIGSQATGNWKVGDRIAGVVHGGLFPDKGAFAQYLRVESDLAWKPPESITDQQAATFGISAVTAMQGLYTKLDVPWPSPRTRNGAEEAKKTILIYAASTSAGIYAIQLAKLSGYKVVATCSPHNFTLVKSYGADEVYDYHSPTTLSEIKVKHPDIEIAFDGVSLLESAQFCADVVAPSGTKIQGVKFIHVLMYTLFGLPFAFLKPIGPYMGLGYEAMLEDREALVRFYGMLPDLIKEGKVKSIPVEVIEGEFEGLERALGMLREKRVSGRKLVVDLI</sequence>
<evidence type="ECO:0000259" key="3">
    <source>
        <dbReference type="SMART" id="SM00829"/>
    </source>
</evidence>
<dbReference type="InterPro" id="IPR047122">
    <property type="entry name" value="Trans-enoyl_RdTase-like"/>
</dbReference>
<dbReference type="Pfam" id="PF00107">
    <property type="entry name" value="ADH_zinc_N"/>
    <property type="match status" value="1"/>
</dbReference>
<organism evidence="4 5">
    <name type="scientific">Phialocephala subalpina</name>
    <dbReference type="NCBI Taxonomy" id="576137"/>
    <lineage>
        <taxon>Eukaryota</taxon>
        <taxon>Fungi</taxon>
        <taxon>Dikarya</taxon>
        <taxon>Ascomycota</taxon>
        <taxon>Pezizomycotina</taxon>
        <taxon>Leotiomycetes</taxon>
        <taxon>Helotiales</taxon>
        <taxon>Mollisiaceae</taxon>
        <taxon>Phialocephala</taxon>
        <taxon>Phialocephala fortinii species complex</taxon>
    </lineage>
</organism>
<dbReference type="InterPro" id="IPR036291">
    <property type="entry name" value="NAD(P)-bd_dom_sf"/>
</dbReference>
<dbReference type="InterPro" id="IPR011032">
    <property type="entry name" value="GroES-like_sf"/>
</dbReference>
<accession>A0A1L7XMK9</accession>
<dbReference type="InterPro" id="IPR013149">
    <property type="entry name" value="ADH-like_C"/>
</dbReference>
<gene>
    <name evidence="4" type="ORF">PAC_16087</name>
</gene>
<dbReference type="GO" id="GO:0016651">
    <property type="term" value="F:oxidoreductase activity, acting on NAD(P)H"/>
    <property type="evidence" value="ECO:0007669"/>
    <property type="project" value="InterPro"/>
</dbReference>